<organism evidence="2 3">
    <name type="scientific">Tremella mesenterica</name>
    <name type="common">Jelly fungus</name>
    <dbReference type="NCBI Taxonomy" id="5217"/>
    <lineage>
        <taxon>Eukaryota</taxon>
        <taxon>Fungi</taxon>
        <taxon>Dikarya</taxon>
        <taxon>Basidiomycota</taxon>
        <taxon>Agaricomycotina</taxon>
        <taxon>Tremellomycetes</taxon>
        <taxon>Tremellales</taxon>
        <taxon>Tremellaceae</taxon>
        <taxon>Tremella</taxon>
    </lineage>
</organism>
<feature type="compositionally biased region" description="Basic and acidic residues" evidence="1">
    <location>
        <begin position="23"/>
        <end position="36"/>
    </location>
</feature>
<evidence type="ECO:0000256" key="1">
    <source>
        <dbReference type="SAM" id="MobiDB-lite"/>
    </source>
</evidence>
<feature type="compositionally biased region" description="Low complexity" evidence="1">
    <location>
        <begin position="37"/>
        <end position="56"/>
    </location>
</feature>
<feature type="compositionally biased region" description="Polar residues" evidence="1">
    <location>
        <begin position="410"/>
        <end position="424"/>
    </location>
</feature>
<dbReference type="VEuPathDB" id="FungiDB:TREMEDRAFT_63725"/>
<feature type="compositionally biased region" description="Basic and acidic residues" evidence="1">
    <location>
        <begin position="72"/>
        <end position="94"/>
    </location>
</feature>
<feature type="compositionally biased region" description="Acidic residues" evidence="1">
    <location>
        <begin position="640"/>
        <end position="651"/>
    </location>
</feature>
<evidence type="ECO:0000313" key="2">
    <source>
        <dbReference type="EMBL" id="RXK37669.1"/>
    </source>
</evidence>
<feature type="compositionally biased region" description="Polar residues" evidence="1">
    <location>
        <begin position="133"/>
        <end position="148"/>
    </location>
</feature>
<feature type="compositionally biased region" description="Polar residues" evidence="1">
    <location>
        <begin position="212"/>
        <end position="240"/>
    </location>
</feature>
<dbReference type="OrthoDB" id="2597028at2759"/>
<reference evidence="2 3" key="1">
    <citation type="submission" date="2016-06" db="EMBL/GenBank/DDBJ databases">
        <title>Evolution of pathogenesis and genome organization in the Tremellales.</title>
        <authorList>
            <person name="Cuomo C."/>
            <person name="Litvintseva A."/>
            <person name="Heitman J."/>
            <person name="Chen Y."/>
            <person name="Sun S."/>
            <person name="Springer D."/>
            <person name="Dromer F."/>
            <person name="Young S."/>
            <person name="Zeng Q."/>
            <person name="Chapman S."/>
            <person name="Gujja S."/>
            <person name="Saif S."/>
            <person name="Birren B."/>
        </authorList>
    </citation>
    <scope>NUCLEOTIDE SEQUENCE [LARGE SCALE GENOMIC DNA]</scope>
    <source>
        <strain evidence="2 3">ATCC 28783</strain>
    </source>
</reference>
<dbReference type="EMBL" id="SDIL01000063">
    <property type="protein sequence ID" value="RXK37669.1"/>
    <property type="molecule type" value="Genomic_DNA"/>
</dbReference>
<proteinExistence type="predicted"/>
<feature type="compositionally biased region" description="Polar residues" evidence="1">
    <location>
        <begin position="264"/>
        <end position="280"/>
    </location>
</feature>
<feature type="compositionally biased region" description="Polar residues" evidence="1">
    <location>
        <begin position="338"/>
        <end position="357"/>
    </location>
</feature>
<dbReference type="AlphaFoldDB" id="A0A4Q1BJ07"/>
<protein>
    <submittedName>
        <fullName evidence="2">Uncharacterized protein</fullName>
    </submittedName>
</protein>
<feature type="compositionally biased region" description="Low complexity" evidence="1">
    <location>
        <begin position="241"/>
        <end position="256"/>
    </location>
</feature>
<comment type="caution">
    <text evidence="2">The sequence shown here is derived from an EMBL/GenBank/DDBJ whole genome shotgun (WGS) entry which is preliminary data.</text>
</comment>
<dbReference type="STRING" id="5217.A0A4Q1BJ07"/>
<dbReference type="InParanoid" id="A0A4Q1BJ07"/>
<feature type="compositionally biased region" description="Low complexity" evidence="1">
    <location>
        <begin position="425"/>
        <end position="464"/>
    </location>
</feature>
<feature type="compositionally biased region" description="Low complexity" evidence="1">
    <location>
        <begin position="372"/>
        <end position="385"/>
    </location>
</feature>
<evidence type="ECO:0000313" key="3">
    <source>
        <dbReference type="Proteomes" id="UP000289152"/>
    </source>
</evidence>
<name>A0A4Q1BJ07_TREME</name>
<feature type="compositionally biased region" description="Polar residues" evidence="1">
    <location>
        <begin position="58"/>
        <end position="68"/>
    </location>
</feature>
<accession>A0A4Q1BJ07</accession>
<dbReference type="Proteomes" id="UP000289152">
    <property type="component" value="Unassembled WGS sequence"/>
</dbReference>
<feature type="compositionally biased region" description="Low complexity" evidence="1">
    <location>
        <begin position="198"/>
        <end position="211"/>
    </location>
</feature>
<sequence length="651" mass="68389">MPLPVERSQGSVSALVARFQTAADRDRDAQAREASKGPRSSGSFSRRSSSFGFAPSIDSLSPAPTRSGMSPDPHEGVAGVKDEAMEMEILKDPQELSGGKKINNEGDEKVAEITNITPSHSPPQKEHVDNAPPTLSQPINQTKSTKPSPNIKDSPRKPSSPIATKTTTGGVVHKPIVGSNTTQKAQPSIITKSPQRNTTTTSSVSPTSPTTQIKKSNPISPSQPAKSPTTTSRVVSRPKNTSSSTTTPHPTISSTTKESPIKPPSTTSVRQPKIPQTSRLVPNMTGPRHRSPSASTVDGITSPPPLRPHLTGTPSKPTASFLAKQRPAHSSEEKRKSTPSNTMSLGRNAGSKISSASRPAPRKSIEQDVKITQPTSPTTSKQSTTGSRLLQGTAASRARAANVSPKTDKSTNSPSNKVTSLRNVSNSMSSGKTPSKSPTSPTTKINGNSNASATALSSKKSLGKVPSDIQKTPAVGRSPIGRLGLAAAREKAVRPEQTPPVGNSPIGRIGLAGAREKAKPVEEERDEEGEAVQVEEGGSKQETNGEVAEAQEISGETSDVRKDEEGEEKEQEPGSEKGNPAVGNEVTGKGDNEQGNDIMKNEPQDAAESLPLNDLKIDDSHGVISPIVNDTTQEEHVDPATEDIPDIPDSA</sequence>
<keyword evidence="3" id="KW-1185">Reference proteome</keyword>
<feature type="compositionally biased region" description="Polar residues" evidence="1">
    <location>
        <begin position="178"/>
        <end position="197"/>
    </location>
</feature>
<feature type="compositionally biased region" description="Basic and acidic residues" evidence="1">
    <location>
        <begin position="102"/>
        <end position="111"/>
    </location>
</feature>
<feature type="region of interest" description="Disordered" evidence="1">
    <location>
        <begin position="1"/>
        <end position="651"/>
    </location>
</feature>
<gene>
    <name evidence="2" type="ORF">M231_05081</name>
</gene>